<name>A0ACB7Z935_9ERIC</name>
<comment type="caution">
    <text evidence="1">The sequence shown here is derived from an EMBL/GenBank/DDBJ whole genome shotgun (WGS) entry which is preliminary data.</text>
</comment>
<accession>A0ACB7Z935</accession>
<evidence type="ECO:0000313" key="2">
    <source>
        <dbReference type="Proteomes" id="UP000828048"/>
    </source>
</evidence>
<sequence length="148" mass="16865">MSRSLQEAFISEKHKQWMAHYGRVYKDSEEREKRLKIFKDNVEYIESFNKAANKPCKLGLNPFTDLTNEEFKRRNTLKSTNVYPTAASSFRYENLAVAPSSMDWRNEGATPLVPIVKDAPLWKLMTLSAVEHPPVGADNSVVDSIVVS</sequence>
<protein>
    <submittedName>
        <fullName evidence="1">Uncharacterized protein</fullName>
    </submittedName>
</protein>
<gene>
    <name evidence="1" type="ORF">Vadar_032787</name>
</gene>
<organism evidence="1 2">
    <name type="scientific">Vaccinium darrowii</name>
    <dbReference type="NCBI Taxonomy" id="229202"/>
    <lineage>
        <taxon>Eukaryota</taxon>
        <taxon>Viridiplantae</taxon>
        <taxon>Streptophyta</taxon>
        <taxon>Embryophyta</taxon>
        <taxon>Tracheophyta</taxon>
        <taxon>Spermatophyta</taxon>
        <taxon>Magnoliopsida</taxon>
        <taxon>eudicotyledons</taxon>
        <taxon>Gunneridae</taxon>
        <taxon>Pentapetalae</taxon>
        <taxon>asterids</taxon>
        <taxon>Ericales</taxon>
        <taxon>Ericaceae</taxon>
        <taxon>Vaccinioideae</taxon>
        <taxon>Vaccinieae</taxon>
        <taxon>Vaccinium</taxon>
    </lineage>
</organism>
<dbReference type="Proteomes" id="UP000828048">
    <property type="component" value="Chromosome 4"/>
</dbReference>
<evidence type="ECO:0000313" key="1">
    <source>
        <dbReference type="EMBL" id="KAH7861933.1"/>
    </source>
</evidence>
<proteinExistence type="predicted"/>
<dbReference type="EMBL" id="CM037154">
    <property type="protein sequence ID" value="KAH7861933.1"/>
    <property type="molecule type" value="Genomic_DNA"/>
</dbReference>
<keyword evidence="2" id="KW-1185">Reference proteome</keyword>
<reference evidence="1 2" key="1">
    <citation type="journal article" date="2021" name="Hortic Res">
        <title>High-quality reference genome and annotation aids understanding of berry development for evergreen blueberry (Vaccinium darrowii).</title>
        <authorList>
            <person name="Yu J."/>
            <person name="Hulse-Kemp A.M."/>
            <person name="Babiker E."/>
            <person name="Staton M."/>
        </authorList>
    </citation>
    <scope>NUCLEOTIDE SEQUENCE [LARGE SCALE GENOMIC DNA]</scope>
    <source>
        <strain evidence="2">cv. NJ 8807/NJ 8810</strain>
        <tissue evidence="1">Young leaf</tissue>
    </source>
</reference>